<comment type="caution">
    <text evidence="1">The sequence shown here is derived from an EMBL/GenBank/DDBJ whole genome shotgun (WGS) entry which is preliminary data.</text>
</comment>
<reference evidence="1" key="1">
    <citation type="submission" date="2021-03" db="EMBL/GenBank/DDBJ databases">
        <authorList>
            <person name="Tran Van P."/>
        </authorList>
    </citation>
    <scope>NUCLEOTIDE SEQUENCE</scope>
</reference>
<dbReference type="EMBL" id="CAJPIN010002279">
    <property type="protein sequence ID" value="CAG2055269.1"/>
    <property type="molecule type" value="Genomic_DNA"/>
</dbReference>
<organism evidence="1 2">
    <name type="scientific">Timema podura</name>
    <name type="common">Walking stick</name>
    <dbReference type="NCBI Taxonomy" id="61482"/>
    <lineage>
        <taxon>Eukaryota</taxon>
        <taxon>Metazoa</taxon>
        <taxon>Ecdysozoa</taxon>
        <taxon>Arthropoda</taxon>
        <taxon>Hexapoda</taxon>
        <taxon>Insecta</taxon>
        <taxon>Pterygota</taxon>
        <taxon>Neoptera</taxon>
        <taxon>Polyneoptera</taxon>
        <taxon>Phasmatodea</taxon>
        <taxon>Timematodea</taxon>
        <taxon>Timematoidea</taxon>
        <taxon>Timematidae</taxon>
        <taxon>Timema</taxon>
    </lineage>
</organism>
<sequence length="138" mass="15763">MKEAPKKFSSIGAMSKKTTTVSLRNTDAIEECDAVDDSDEVENNDSMDDSDAVEDSLIFSKKYTHCQDLARELVTRRPQDHILFLKHKLARLKRSRDKPKIIILAPPHVDMERLTEMVSDCMGVDTGDERRYKICGFQ</sequence>
<feature type="non-terminal residue" evidence="1">
    <location>
        <position position="138"/>
    </location>
</feature>
<proteinExistence type="predicted"/>
<evidence type="ECO:0000313" key="1">
    <source>
        <dbReference type="EMBL" id="CAG2055269.1"/>
    </source>
</evidence>
<protein>
    <submittedName>
        <fullName evidence="1">Uncharacterized protein</fullName>
    </submittedName>
</protein>
<evidence type="ECO:0000313" key="2">
    <source>
        <dbReference type="Proteomes" id="UP001153148"/>
    </source>
</evidence>
<name>A0ABN7NK54_TIMPD</name>
<dbReference type="Proteomes" id="UP001153148">
    <property type="component" value="Unassembled WGS sequence"/>
</dbReference>
<keyword evidence="2" id="KW-1185">Reference proteome</keyword>
<gene>
    <name evidence="1" type="ORF">TPAB3V08_LOCUS2275</name>
</gene>
<accession>A0ABN7NK54</accession>